<protein>
    <submittedName>
        <fullName evidence="2">Uncharacterized protein</fullName>
    </submittedName>
</protein>
<feature type="region of interest" description="Disordered" evidence="1">
    <location>
        <begin position="32"/>
        <end position="68"/>
    </location>
</feature>
<dbReference type="AlphaFoldDB" id="A0AAW0KY43"/>
<feature type="non-terminal residue" evidence="2">
    <location>
        <position position="1"/>
    </location>
</feature>
<name>A0AAW0KY43_QUESU</name>
<comment type="caution">
    <text evidence="2">The sequence shown here is derived from an EMBL/GenBank/DDBJ whole genome shotgun (WGS) entry which is preliminary data.</text>
</comment>
<evidence type="ECO:0000313" key="2">
    <source>
        <dbReference type="EMBL" id="KAK7844209.1"/>
    </source>
</evidence>
<dbReference type="EMBL" id="PKMF04000189">
    <property type="protein sequence ID" value="KAK7844209.1"/>
    <property type="molecule type" value="Genomic_DNA"/>
</dbReference>
<proteinExistence type="predicted"/>
<organism evidence="2 3">
    <name type="scientific">Quercus suber</name>
    <name type="common">Cork oak</name>
    <dbReference type="NCBI Taxonomy" id="58331"/>
    <lineage>
        <taxon>Eukaryota</taxon>
        <taxon>Viridiplantae</taxon>
        <taxon>Streptophyta</taxon>
        <taxon>Embryophyta</taxon>
        <taxon>Tracheophyta</taxon>
        <taxon>Spermatophyta</taxon>
        <taxon>Magnoliopsida</taxon>
        <taxon>eudicotyledons</taxon>
        <taxon>Gunneridae</taxon>
        <taxon>Pentapetalae</taxon>
        <taxon>rosids</taxon>
        <taxon>fabids</taxon>
        <taxon>Fagales</taxon>
        <taxon>Fagaceae</taxon>
        <taxon>Quercus</taxon>
    </lineage>
</organism>
<evidence type="ECO:0000256" key="1">
    <source>
        <dbReference type="SAM" id="MobiDB-lite"/>
    </source>
</evidence>
<feature type="compositionally biased region" description="Low complexity" evidence="1">
    <location>
        <begin position="53"/>
        <end position="68"/>
    </location>
</feature>
<reference evidence="2 3" key="1">
    <citation type="journal article" date="2018" name="Sci. Data">
        <title>The draft genome sequence of cork oak.</title>
        <authorList>
            <person name="Ramos A.M."/>
            <person name="Usie A."/>
            <person name="Barbosa P."/>
            <person name="Barros P.M."/>
            <person name="Capote T."/>
            <person name="Chaves I."/>
            <person name="Simoes F."/>
            <person name="Abreu I."/>
            <person name="Carrasquinho I."/>
            <person name="Faro C."/>
            <person name="Guimaraes J.B."/>
            <person name="Mendonca D."/>
            <person name="Nobrega F."/>
            <person name="Rodrigues L."/>
            <person name="Saibo N.J.M."/>
            <person name="Varela M.C."/>
            <person name="Egas C."/>
            <person name="Matos J."/>
            <person name="Miguel C.M."/>
            <person name="Oliveira M.M."/>
            <person name="Ricardo C.P."/>
            <person name="Goncalves S."/>
        </authorList>
    </citation>
    <scope>NUCLEOTIDE SEQUENCE [LARGE SCALE GENOMIC DNA]</scope>
    <source>
        <strain evidence="3">cv. HL8</strain>
    </source>
</reference>
<gene>
    <name evidence="2" type="ORF">CFP56_011058</name>
</gene>
<sequence length="68" mass="7378">SLTHTADLSLSLLPKLVPTSAFRRWFRSLLNSANSSTVPPSPLAPTPSRRSRNTSSSTTSRSLPLPFL</sequence>
<evidence type="ECO:0000313" key="3">
    <source>
        <dbReference type="Proteomes" id="UP000237347"/>
    </source>
</evidence>
<dbReference type="Proteomes" id="UP000237347">
    <property type="component" value="Unassembled WGS sequence"/>
</dbReference>
<accession>A0AAW0KY43</accession>
<keyword evidence="3" id="KW-1185">Reference proteome</keyword>